<reference evidence="1 2" key="1">
    <citation type="submission" date="2021-01" db="EMBL/GenBank/DDBJ databases">
        <title>Complete genome sequence of Erwinia rhapontici MAFF 311153.</title>
        <authorList>
            <person name="Morohoshi T."/>
            <person name="Someya N."/>
        </authorList>
    </citation>
    <scope>NUCLEOTIDE SEQUENCE [LARGE SCALE GENOMIC DNA]</scope>
    <source>
        <strain evidence="1 2">MAFF 311153</strain>
    </source>
</reference>
<proteinExistence type="predicted"/>
<organism evidence="1 2">
    <name type="scientific">Erwinia rhapontici</name>
    <name type="common">Pectobacterium rhapontici</name>
    <dbReference type="NCBI Taxonomy" id="55212"/>
    <lineage>
        <taxon>Bacteria</taxon>
        <taxon>Pseudomonadati</taxon>
        <taxon>Pseudomonadota</taxon>
        <taxon>Gammaproteobacteria</taxon>
        <taxon>Enterobacterales</taxon>
        <taxon>Erwiniaceae</taxon>
        <taxon>Erwinia</taxon>
    </lineage>
</organism>
<dbReference type="RefSeq" id="WP_171149800.1">
    <property type="nucleotide sequence ID" value="NZ_AP024329.1"/>
</dbReference>
<evidence type="ECO:0000313" key="2">
    <source>
        <dbReference type="Proteomes" id="UP000677515"/>
    </source>
</evidence>
<accession>A0ABN6DLG1</accession>
<dbReference type="EMBL" id="AP024329">
    <property type="protein sequence ID" value="BCQ35519.1"/>
    <property type="molecule type" value="Genomic_DNA"/>
</dbReference>
<name>A0ABN6DLG1_ERWRD</name>
<sequence length="198" mass="22973">MTNIDTVRGVVGKRGYKDNPVYREAMIQMRFETFTDDDVAFFEAHYLTSKDVFSRNQILYALVLTCPDRDLKDFFLAAFKKERHVDMRLVALRGYTHYASEEEVIPLMTKLSDIIKKLPAHTRYPYQEYEMLRSQFGLPYLVAHYGYACFIQASEQLNAQYDAMPDECKGFFTLDAQGLHIQLLPPAEAKERLGKLFG</sequence>
<dbReference type="Proteomes" id="UP000677515">
    <property type="component" value="Chromosome"/>
</dbReference>
<protein>
    <submittedName>
        <fullName evidence="1">Uncharacterized protein</fullName>
    </submittedName>
</protein>
<keyword evidence="2" id="KW-1185">Reference proteome</keyword>
<gene>
    <name evidence="1" type="ORF">ERHA53_28620</name>
</gene>
<evidence type="ECO:0000313" key="1">
    <source>
        <dbReference type="EMBL" id="BCQ35519.1"/>
    </source>
</evidence>